<accession>A0A192Y4W1</accession>
<proteinExistence type="predicted"/>
<dbReference type="EMBL" id="KU521356">
    <property type="protein sequence ID" value="ANM44939.1"/>
    <property type="molecule type" value="Genomic_DNA"/>
</dbReference>
<name>A0A192Y4W1_9CAUD</name>
<evidence type="ECO:0000313" key="1">
    <source>
        <dbReference type="EMBL" id="ANM44939.1"/>
    </source>
</evidence>
<reference evidence="1 2" key="1">
    <citation type="journal article" date="2016" name="Sci. Rep.">
        <title>A proposed integrated approach for the preclinical evaluation of phage therapy in Pseudomonas infections.</title>
        <authorList>
            <person name="Danis-Wlodarczyk K."/>
            <person name="Vandenheuvel D."/>
            <person name="Jang H.B."/>
            <person name="Briers Y."/>
            <person name="Olszak T."/>
            <person name="Arabski M."/>
            <person name="Wasik S."/>
            <person name="Drabik M."/>
            <person name="Higgins G."/>
            <person name="Tyrrell J."/>
            <person name="Harvey B.J."/>
            <person name="Noben J.P."/>
            <person name="Lavigne R."/>
            <person name="Drulis-Kawa Z."/>
        </authorList>
    </citation>
    <scope>NUCLEOTIDE SEQUENCE [LARGE SCALE GENOMIC DNA]</scope>
</reference>
<organism evidence="1 2">
    <name type="scientific">Pseudomonas phage KTN4</name>
    <dbReference type="NCBI Taxonomy" id="1862701"/>
    <lineage>
        <taxon>Viruses</taxon>
        <taxon>Duplodnaviria</taxon>
        <taxon>Heunggongvirae</taxon>
        <taxon>Uroviricota</taxon>
        <taxon>Caudoviricetes</taxon>
        <taxon>Chimalliviridae</taxon>
        <taxon>Phikzvirus</taxon>
        <taxon>Phikzvirus phiKZ</taxon>
    </lineage>
</organism>
<protein>
    <submittedName>
        <fullName evidence="1">Putative tail sheath protein</fullName>
    </submittedName>
</protein>
<sequence length="789" mass="84077">MANATDKGKISQLPDLATLNDSEYIELIHTDAAGQVDNYKFLLSKLQTGAPGLSAYEIAVKNGFQGTETEWLDSLKGKSSYQIAVDLGFVGTEEEFIASLKGDAGKSAYEVAVENGFQGTEQEWLTSLHATMTAELLQSLLNQQGYTVKDVLRVTGKNGGLSSNAAFHNFAFLFDKRLNQDDLTAGDKIPQRMMEQGRMEAEGYSYLKNASAPTTQGALPELPESEIRIYDNGEFQIGSLTDYIAFKNDGNIRIVEGVDETTVDLKNLPKNEGISGGVFVKDVQATDPSQNVGSIVRTPDGHSVQSCLSTTSNVRVIVDAITGHSSYVPSVKINNVDAVVTPGVNPPMWIATADIDLGAPTTEGYADIVVEHADGAKFTTKVLADTPANITSAVFTGGYPLGQTELKEDDLVAIKVVTDENIVAYEIADFGALKESSGTVAPTKELEVTGLYVADRGNTTKAYGFRVRVQKSTGSWSEWFTSSDAGSEDKINTMQLNDLRPVVNIGQVTYPSGQSAIKVGETATVANTVSNADSVVYSSPNDQLTITSANEAEIAKVVTYKSGTYNDSTNNLLITAKRAANGSVATATAVVAIANAVPTATVTYPAARLRSGGNFGTQVQSHVITLTSTQKLSAAPAMNAPGGKWATEDWKSDATGKVWTRALLVHDDDPKGTYDFNSVVLKGLAGVEANSVNGGTYVLGGFVFRTLSVAAWPNRETDIGTEVTNTGKLRCSNLSKGSTGSLNFTYKADDANQVDTYTIKDGNKWYNCDSANAVSNTTGLMKIELEEVV</sequence>
<evidence type="ECO:0000313" key="2">
    <source>
        <dbReference type="Proteomes" id="UP000224336"/>
    </source>
</evidence>
<dbReference type="Proteomes" id="UP000224336">
    <property type="component" value="Segment"/>
</dbReference>
<gene>
    <name evidence="1" type="ORF">KTN4_181</name>
</gene>